<feature type="transmembrane region" description="Helical" evidence="7">
    <location>
        <begin position="67"/>
        <end position="90"/>
    </location>
</feature>
<feature type="transmembrane region" description="Helical" evidence="7">
    <location>
        <begin position="198"/>
        <end position="218"/>
    </location>
</feature>
<feature type="transmembrane region" description="Helical" evidence="7">
    <location>
        <begin position="174"/>
        <end position="192"/>
    </location>
</feature>
<accession>A0ABW6YK02</accession>
<organism evidence="9 10">
    <name type="scientific">Streptomyces lateritius</name>
    <dbReference type="NCBI Taxonomy" id="67313"/>
    <lineage>
        <taxon>Bacteria</taxon>
        <taxon>Bacillati</taxon>
        <taxon>Actinomycetota</taxon>
        <taxon>Actinomycetes</taxon>
        <taxon>Kitasatosporales</taxon>
        <taxon>Streptomycetaceae</taxon>
        <taxon>Streptomyces</taxon>
    </lineage>
</organism>
<evidence type="ECO:0000256" key="5">
    <source>
        <dbReference type="ARBA" id="ARBA00022989"/>
    </source>
</evidence>
<dbReference type="Gene3D" id="1.20.144.10">
    <property type="entry name" value="Phosphatidic acid phosphatase type 2/haloperoxidase"/>
    <property type="match status" value="1"/>
</dbReference>
<name>A0ABW6YK02_9ACTN</name>
<feature type="domain" description="Phosphatidic acid phosphatase type 2/haloperoxidase" evidence="8">
    <location>
        <begin position="100"/>
        <end position="213"/>
    </location>
</feature>
<evidence type="ECO:0000313" key="10">
    <source>
        <dbReference type="Proteomes" id="UP001603013"/>
    </source>
</evidence>
<feature type="transmembrane region" description="Helical" evidence="7">
    <location>
        <begin position="102"/>
        <end position="122"/>
    </location>
</feature>
<dbReference type="PANTHER" id="PTHR14969:SF62">
    <property type="entry name" value="DECAPRENYLPHOSPHORYL-5-PHOSPHORIBOSE PHOSPHATASE RV3807C-RELATED"/>
    <property type="match status" value="1"/>
</dbReference>
<keyword evidence="2" id="KW-1003">Cell membrane</keyword>
<dbReference type="SUPFAM" id="SSF48317">
    <property type="entry name" value="Acid phosphatase/Vanadium-dependent haloperoxidase"/>
    <property type="match status" value="1"/>
</dbReference>
<evidence type="ECO:0000313" key="9">
    <source>
        <dbReference type="EMBL" id="MFF8280095.1"/>
    </source>
</evidence>
<comment type="caution">
    <text evidence="9">The sequence shown here is derived from an EMBL/GenBank/DDBJ whole genome shotgun (WGS) entry which is preliminary data.</text>
</comment>
<dbReference type="InterPro" id="IPR000326">
    <property type="entry name" value="PAP2/HPO"/>
</dbReference>
<keyword evidence="4" id="KW-0378">Hydrolase</keyword>
<keyword evidence="3 7" id="KW-0812">Transmembrane</keyword>
<sequence length="278" mass="28967">MMTGDGAAARGFRPLFLLLLPVQAALMAGMGVLVTGPMADLWPLSVEESISRGLAARRSAAASTASAWLSVVASTEGVIVITAGALIILLALPRAPLWADGLFLSGSVLAQSGIFLLVTLLIDRPRPDVPQLEPSPPTSSFPSGHVGASTALFGGLAALAVIRLRRPWGHTAAVAFALIPFAVAASRLYAGMHHPTDVAAGLLNGGCTLLVMFQALAYPEEPTLMRPLPEARGRRAGHQSSHSACGDAAERASRGAVGFDPWLADRGEREPARRLPHL</sequence>
<evidence type="ECO:0000256" key="2">
    <source>
        <dbReference type="ARBA" id="ARBA00022475"/>
    </source>
</evidence>
<protein>
    <submittedName>
        <fullName evidence="9">Phosphatase PAP2 family protein</fullName>
    </submittedName>
</protein>
<evidence type="ECO:0000256" key="6">
    <source>
        <dbReference type="ARBA" id="ARBA00023136"/>
    </source>
</evidence>
<gene>
    <name evidence="9" type="ORF">ACF05T_29060</name>
</gene>
<dbReference type="EMBL" id="JBIBSM010000019">
    <property type="protein sequence ID" value="MFF8280095.1"/>
    <property type="molecule type" value="Genomic_DNA"/>
</dbReference>
<evidence type="ECO:0000256" key="1">
    <source>
        <dbReference type="ARBA" id="ARBA00004651"/>
    </source>
</evidence>
<dbReference type="Proteomes" id="UP001603013">
    <property type="component" value="Unassembled WGS sequence"/>
</dbReference>
<evidence type="ECO:0000256" key="3">
    <source>
        <dbReference type="ARBA" id="ARBA00022692"/>
    </source>
</evidence>
<dbReference type="Pfam" id="PF01569">
    <property type="entry name" value="PAP2"/>
    <property type="match status" value="1"/>
</dbReference>
<dbReference type="PANTHER" id="PTHR14969">
    <property type="entry name" value="SPHINGOSINE-1-PHOSPHATE PHOSPHOHYDROLASE"/>
    <property type="match status" value="1"/>
</dbReference>
<feature type="transmembrane region" description="Helical" evidence="7">
    <location>
        <begin position="142"/>
        <end position="162"/>
    </location>
</feature>
<keyword evidence="10" id="KW-1185">Reference proteome</keyword>
<proteinExistence type="predicted"/>
<evidence type="ECO:0000256" key="7">
    <source>
        <dbReference type="SAM" id="Phobius"/>
    </source>
</evidence>
<dbReference type="InterPro" id="IPR036938">
    <property type="entry name" value="PAP2/HPO_sf"/>
</dbReference>
<comment type="subcellular location">
    <subcellularLocation>
        <location evidence="1">Cell membrane</location>
        <topology evidence="1">Multi-pass membrane protein</topology>
    </subcellularLocation>
</comment>
<keyword evidence="6 7" id="KW-0472">Membrane</keyword>
<dbReference type="RefSeq" id="WP_391936999.1">
    <property type="nucleotide sequence ID" value="NZ_JBIBSM010000019.1"/>
</dbReference>
<feature type="transmembrane region" description="Helical" evidence="7">
    <location>
        <begin position="12"/>
        <end position="34"/>
    </location>
</feature>
<reference evidence="9 10" key="1">
    <citation type="submission" date="2024-10" db="EMBL/GenBank/DDBJ databases">
        <title>The Natural Products Discovery Center: Release of the First 8490 Sequenced Strains for Exploring Actinobacteria Biosynthetic Diversity.</title>
        <authorList>
            <person name="Kalkreuter E."/>
            <person name="Kautsar S.A."/>
            <person name="Yang D."/>
            <person name="Bader C.D."/>
            <person name="Teijaro C.N."/>
            <person name="Fluegel L."/>
            <person name="Davis C.M."/>
            <person name="Simpson J.R."/>
            <person name="Lauterbach L."/>
            <person name="Steele A.D."/>
            <person name="Gui C."/>
            <person name="Meng S."/>
            <person name="Li G."/>
            <person name="Viehrig K."/>
            <person name="Ye F."/>
            <person name="Su P."/>
            <person name="Kiefer A.F."/>
            <person name="Nichols A."/>
            <person name="Cepeda A.J."/>
            <person name="Yan W."/>
            <person name="Fan B."/>
            <person name="Jiang Y."/>
            <person name="Adhikari A."/>
            <person name="Zheng C.-J."/>
            <person name="Schuster L."/>
            <person name="Cowan T.M."/>
            <person name="Smanski M.J."/>
            <person name="Chevrette M.G."/>
            <person name="De Carvalho L.P.S."/>
            <person name="Shen B."/>
        </authorList>
    </citation>
    <scope>NUCLEOTIDE SEQUENCE [LARGE SCALE GENOMIC DNA]</scope>
    <source>
        <strain evidence="9 10">NPDC015755</strain>
    </source>
</reference>
<evidence type="ECO:0000259" key="8">
    <source>
        <dbReference type="SMART" id="SM00014"/>
    </source>
</evidence>
<evidence type="ECO:0000256" key="4">
    <source>
        <dbReference type="ARBA" id="ARBA00022801"/>
    </source>
</evidence>
<keyword evidence="5 7" id="KW-1133">Transmembrane helix</keyword>
<dbReference type="SMART" id="SM00014">
    <property type="entry name" value="acidPPc"/>
    <property type="match status" value="1"/>
</dbReference>